<dbReference type="Gene3D" id="1.10.10.10">
    <property type="entry name" value="Winged helix-like DNA-binding domain superfamily/Winged helix DNA-binding domain"/>
    <property type="match status" value="2"/>
</dbReference>
<dbReference type="Proteomes" id="UP001200247">
    <property type="component" value="Unassembled WGS sequence"/>
</dbReference>
<gene>
    <name evidence="3" type="ORF">LH440_16555</name>
</gene>
<protein>
    <submittedName>
        <fullName evidence="3">Replication initiation protein</fullName>
    </submittedName>
</protein>
<accession>A0ABD4SW57</accession>
<evidence type="ECO:0000313" key="4">
    <source>
        <dbReference type="Proteomes" id="UP001200247"/>
    </source>
</evidence>
<comment type="caution">
    <text evidence="3">The sequence shown here is derived from an EMBL/GenBank/DDBJ whole genome shotgun (WGS) entry which is preliminary data.</text>
</comment>
<dbReference type="EMBL" id="JAJAXM010000073">
    <property type="protein sequence ID" value="MCG9027477.1"/>
    <property type="molecule type" value="Genomic_DNA"/>
</dbReference>
<dbReference type="Pfam" id="PF21205">
    <property type="entry name" value="Rep3_C"/>
    <property type="match status" value="1"/>
</dbReference>
<comment type="similarity">
    <text evidence="1">Belongs to the initiator RepB protein family.</text>
</comment>
<dbReference type="InterPro" id="IPR036388">
    <property type="entry name" value="WH-like_DNA-bd_sf"/>
</dbReference>
<reference evidence="3 4" key="1">
    <citation type="submission" date="2021-10" db="EMBL/GenBank/DDBJ databases">
        <title>Whole-genome sequencing analysis of Laribacter hongkongensis: virulence gene profiles, carbohydrate-active enzyme prediction, and antimicrobial resistance characterization.</title>
        <authorList>
            <person name="Yuan P."/>
            <person name="Zhan Y."/>
            <person name="Chen D."/>
        </authorList>
    </citation>
    <scope>NUCLEOTIDE SEQUENCE [LARGE SCALE GENOMIC DNA]</scope>
    <source>
        <strain evidence="3 4">W67</strain>
    </source>
</reference>
<feature type="domain" description="Initiator Rep protein WH1" evidence="2">
    <location>
        <begin position="24"/>
        <end position="173"/>
    </location>
</feature>
<organism evidence="3 4">
    <name type="scientific">Laribacter hongkongensis</name>
    <dbReference type="NCBI Taxonomy" id="168471"/>
    <lineage>
        <taxon>Bacteria</taxon>
        <taxon>Pseudomonadati</taxon>
        <taxon>Pseudomonadota</taxon>
        <taxon>Betaproteobacteria</taxon>
        <taxon>Neisseriales</taxon>
        <taxon>Aquaspirillaceae</taxon>
        <taxon>Laribacter</taxon>
    </lineage>
</organism>
<dbReference type="AlphaFoldDB" id="A0ABD4SW57"/>
<sequence>MRRETASAQQVRSAHELPAGKLQITMSHALTTAAQGLTLAEKRVMMYAVAKLDSFKGDGGSPNGTVKLVAHDYAEQFGVDPDTAYTQLRQAGKGIFNRYIRFFEEGRKGPEEVMVRWVSSARYNPGTGTVTLRFTPEIAPHLLQLKNQFTKYQLAQASALRSVYSWRLLELLSQYQSTGWRQIELDEFHHAMETPDGYKANFKILRQRVVEPAVKELREKDGWLIEWTPIKTGRKVTALRFEFKRDPQGQLSLEK</sequence>
<dbReference type="Pfam" id="PF01051">
    <property type="entry name" value="Rep3_N"/>
    <property type="match status" value="1"/>
</dbReference>
<dbReference type="InterPro" id="IPR036390">
    <property type="entry name" value="WH_DNA-bd_sf"/>
</dbReference>
<dbReference type="SUPFAM" id="SSF46785">
    <property type="entry name" value="Winged helix' DNA-binding domain"/>
    <property type="match status" value="2"/>
</dbReference>
<proteinExistence type="inferred from homology"/>
<evidence type="ECO:0000259" key="2">
    <source>
        <dbReference type="Pfam" id="PF01051"/>
    </source>
</evidence>
<evidence type="ECO:0000313" key="3">
    <source>
        <dbReference type="EMBL" id="MCG9027477.1"/>
    </source>
</evidence>
<dbReference type="RefSeq" id="WP_239894736.1">
    <property type="nucleotide sequence ID" value="NZ_JAJAXM010000073.1"/>
</dbReference>
<evidence type="ECO:0000256" key="1">
    <source>
        <dbReference type="ARBA" id="ARBA00038283"/>
    </source>
</evidence>
<name>A0ABD4SW57_9NEIS</name>
<dbReference type="InterPro" id="IPR000525">
    <property type="entry name" value="Initiator_Rep_WH1"/>
</dbReference>